<proteinExistence type="predicted"/>
<organism evidence="2">
    <name type="scientific">Fagus sylvatica</name>
    <name type="common">Beechnut</name>
    <dbReference type="NCBI Taxonomy" id="28930"/>
    <lineage>
        <taxon>Eukaryota</taxon>
        <taxon>Viridiplantae</taxon>
        <taxon>Streptophyta</taxon>
        <taxon>Embryophyta</taxon>
        <taxon>Tracheophyta</taxon>
        <taxon>Spermatophyta</taxon>
        <taxon>Magnoliopsida</taxon>
        <taxon>eudicotyledons</taxon>
        <taxon>Gunneridae</taxon>
        <taxon>Pentapetalae</taxon>
        <taxon>rosids</taxon>
        <taxon>fabids</taxon>
        <taxon>Fagales</taxon>
        <taxon>Fagaceae</taxon>
        <taxon>Fagus</taxon>
    </lineage>
</organism>
<name>A0A2N9GGA1_FAGSY</name>
<keyword evidence="1" id="KW-1133">Transmembrane helix</keyword>
<feature type="transmembrane region" description="Helical" evidence="1">
    <location>
        <begin position="40"/>
        <end position="61"/>
    </location>
</feature>
<dbReference type="AlphaFoldDB" id="A0A2N9GGA1"/>
<keyword evidence="1" id="KW-0812">Transmembrane</keyword>
<accession>A0A2N9GGA1</accession>
<protein>
    <submittedName>
        <fullName evidence="2">Uncharacterized protein</fullName>
    </submittedName>
</protein>
<reference evidence="2" key="1">
    <citation type="submission" date="2018-02" db="EMBL/GenBank/DDBJ databases">
        <authorList>
            <person name="Cohen D.B."/>
            <person name="Kent A.D."/>
        </authorList>
    </citation>
    <scope>NUCLEOTIDE SEQUENCE</scope>
</reference>
<sequence>MDVMNQQVVNLRRSFAAFEMNNSGLRECFYSSLPKTQLPLVSTICIWHLSLMLLIAILLGLKVPWIWVRSVNFPINSQTEKRGAVMLEYDLMDYAKSYDLLMNEVYHSNACSKM</sequence>
<keyword evidence="1" id="KW-0472">Membrane</keyword>
<evidence type="ECO:0000313" key="2">
    <source>
        <dbReference type="EMBL" id="SPC98545.1"/>
    </source>
</evidence>
<gene>
    <name evidence="2" type="ORF">FSB_LOCUS26427</name>
</gene>
<dbReference type="EMBL" id="OIVN01001881">
    <property type="protein sequence ID" value="SPC98545.1"/>
    <property type="molecule type" value="Genomic_DNA"/>
</dbReference>
<evidence type="ECO:0000256" key="1">
    <source>
        <dbReference type="SAM" id="Phobius"/>
    </source>
</evidence>